<dbReference type="EMBL" id="BAABHD010000029">
    <property type="protein sequence ID" value="GAA4456685.1"/>
    <property type="molecule type" value="Genomic_DNA"/>
</dbReference>
<organism evidence="1 2">
    <name type="scientific">Nibrella saemangeumensis</name>
    <dbReference type="NCBI Taxonomy" id="1084526"/>
    <lineage>
        <taxon>Bacteria</taxon>
        <taxon>Pseudomonadati</taxon>
        <taxon>Bacteroidota</taxon>
        <taxon>Cytophagia</taxon>
        <taxon>Cytophagales</taxon>
        <taxon>Spirosomataceae</taxon>
        <taxon>Nibrella</taxon>
    </lineage>
</organism>
<evidence type="ECO:0000313" key="2">
    <source>
        <dbReference type="Proteomes" id="UP001501175"/>
    </source>
</evidence>
<evidence type="ECO:0008006" key="3">
    <source>
        <dbReference type="Google" id="ProtNLM"/>
    </source>
</evidence>
<dbReference type="RefSeq" id="WP_345244175.1">
    <property type="nucleotide sequence ID" value="NZ_BAABHD010000029.1"/>
</dbReference>
<evidence type="ECO:0000313" key="1">
    <source>
        <dbReference type="EMBL" id="GAA4456685.1"/>
    </source>
</evidence>
<accession>A0ABP8MV77</accession>
<gene>
    <name evidence="1" type="ORF">GCM10023189_26310</name>
</gene>
<reference evidence="2" key="1">
    <citation type="journal article" date="2019" name="Int. J. Syst. Evol. Microbiol.">
        <title>The Global Catalogue of Microorganisms (GCM) 10K type strain sequencing project: providing services to taxonomists for standard genome sequencing and annotation.</title>
        <authorList>
            <consortium name="The Broad Institute Genomics Platform"/>
            <consortium name="The Broad Institute Genome Sequencing Center for Infectious Disease"/>
            <person name="Wu L."/>
            <person name="Ma J."/>
        </authorList>
    </citation>
    <scope>NUCLEOTIDE SEQUENCE [LARGE SCALE GENOMIC DNA]</scope>
    <source>
        <strain evidence="2">JCM 17927</strain>
    </source>
</reference>
<comment type="caution">
    <text evidence="1">The sequence shown here is derived from an EMBL/GenBank/DDBJ whole genome shotgun (WGS) entry which is preliminary data.</text>
</comment>
<dbReference type="Proteomes" id="UP001501175">
    <property type="component" value="Unassembled WGS sequence"/>
</dbReference>
<keyword evidence="2" id="KW-1185">Reference proteome</keyword>
<proteinExistence type="predicted"/>
<sequence>MKQPGFISCLFTLLLASVAGYGQRTFISAGGEAAFPGKGLEYHAGTGFGGSLRFQFAWGEHVAGMATIGYVAFAEKSISVSSTRLRAVPIQVGVKYYLRRRTEHADGFFLSAELGLMPVTRRVTYQSGFPGITRKNTDLSFAAGLGYQLGRFEPSLRFQYNLPDAGYQLYYLNFRLAYTFLRGKT</sequence>
<protein>
    <recommendedName>
        <fullName evidence="3">Outer membrane protein beta-barrel domain-containing protein</fullName>
    </recommendedName>
</protein>
<name>A0ABP8MV77_9BACT</name>